<protein>
    <submittedName>
        <fullName evidence="3">Uncharacterized protein</fullName>
    </submittedName>
</protein>
<name>A0A1V4KML9_PATFA</name>
<dbReference type="InterPro" id="IPR002110">
    <property type="entry name" value="Ankyrin_rpt"/>
</dbReference>
<accession>A0A1V4KML9</accession>
<keyword evidence="4" id="KW-1185">Reference proteome</keyword>
<keyword evidence="1" id="KW-0040">ANK repeat</keyword>
<dbReference type="EMBL" id="LSYS01002801">
    <property type="protein sequence ID" value="OPJ85684.1"/>
    <property type="molecule type" value="Genomic_DNA"/>
</dbReference>
<dbReference type="OrthoDB" id="341259at2759"/>
<comment type="caution">
    <text evidence="3">The sequence shown here is derived from an EMBL/GenBank/DDBJ whole genome shotgun (WGS) entry which is preliminary data.</text>
</comment>
<dbReference type="PROSITE" id="PS50088">
    <property type="entry name" value="ANK_REPEAT"/>
    <property type="match status" value="1"/>
</dbReference>
<sequence>MLAARGNHAAICAQLLQRGADPRLGDRDNKTALALAREHGSRDSAELLLRHGAPAGDTDPGHRAGGSGGTGTFAQVAVTSAGGARGPRCTNAASGCDRDQ</sequence>
<organism evidence="3 4">
    <name type="scientific">Patagioenas fasciata monilis</name>
    <dbReference type="NCBI Taxonomy" id="372326"/>
    <lineage>
        <taxon>Eukaryota</taxon>
        <taxon>Metazoa</taxon>
        <taxon>Chordata</taxon>
        <taxon>Craniata</taxon>
        <taxon>Vertebrata</taxon>
        <taxon>Euteleostomi</taxon>
        <taxon>Archelosauria</taxon>
        <taxon>Archosauria</taxon>
        <taxon>Dinosauria</taxon>
        <taxon>Saurischia</taxon>
        <taxon>Theropoda</taxon>
        <taxon>Coelurosauria</taxon>
        <taxon>Aves</taxon>
        <taxon>Neognathae</taxon>
        <taxon>Neoaves</taxon>
        <taxon>Columbimorphae</taxon>
        <taxon>Columbiformes</taxon>
        <taxon>Columbidae</taxon>
        <taxon>Patagioenas</taxon>
    </lineage>
</organism>
<feature type="region of interest" description="Disordered" evidence="2">
    <location>
        <begin position="38"/>
        <end position="100"/>
    </location>
</feature>
<proteinExistence type="predicted"/>
<feature type="compositionally biased region" description="Basic and acidic residues" evidence="2">
    <location>
        <begin position="38"/>
        <end position="49"/>
    </location>
</feature>
<dbReference type="STRING" id="372326.A0A1V4KML9"/>
<dbReference type="Proteomes" id="UP000190648">
    <property type="component" value="Unassembled WGS sequence"/>
</dbReference>
<feature type="repeat" description="ANK" evidence="1">
    <location>
        <begin position="28"/>
        <end position="60"/>
    </location>
</feature>
<dbReference type="AlphaFoldDB" id="A0A1V4KML9"/>
<evidence type="ECO:0000256" key="2">
    <source>
        <dbReference type="SAM" id="MobiDB-lite"/>
    </source>
</evidence>
<dbReference type="InterPro" id="IPR036770">
    <property type="entry name" value="Ankyrin_rpt-contain_sf"/>
</dbReference>
<evidence type="ECO:0000313" key="4">
    <source>
        <dbReference type="Proteomes" id="UP000190648"/>
    </source>
</evidence>
<evidence type="ECO:0000313" key="3">
    <source>
        <dbReference type="EMBL" id="OPJ85684.1"/>
    </source>
</evidence>
<dbReference type="Gene3D" id="1.25.40.20">
    <property type="entry name" value="Ankyrin repeat-containing domain"/>
    <property type="match status" value="1"/>
</dbReference>
<dbReference type="SUPFAM" id="SSF48403">
    <property type="entry name" value="Ankyrin repeat"/>
    <property type="match status" value="1"/>
</dbReference>
<gene>
    <name evidence="3" type="ORF">AV530_009239</name>
</gene>
<dbReference type="Pfam" id="PF12796">
    <property type="entry name" value="Ank_2"/>
    <property type="match status" value="1"/>
</dbReference>
<reference evidence="3 4" key="1">
    <citation type="submission" date="2016-02" db="EMBL/GenBank/DDBJ databases">
        <title>Band-tailed pigeon sequencing and assembly.</title>
        <authorList>
            <person name="Soares A.E."/>
            <person name="Novak B.J."/>
            <person name="Rice E.S."/>
            <person name="O'Connell B."/>
            <person name="Chang D."/>
            <person name="Weber S."/>
            <person name="Shapiro B."/>
        </authorList>
    </citation>
    <scope>NUCLEOTIDE SEQUENCE [LARGE SCALE GENOMIC DNA]</scope>
    <source>
        <strain evidence="3">BTP2013</strain>
        <tissue evidence="3">Blood</tissue>
    </source>
</reference>
<evidence type="ECO:0000256" key="1">
    <source>
        <dbReference type="PROSITE-ProRule" id="PRU00023"/>
    </source>
</evidence>